<sequence length="491" mass="52976">MCLELAEDLQKQTNNTHRYAYFIKGAVLADSGRLQEAVDKFHSCIRLQPQDPEPLKQVAKCLYRQGRFQLAYEAYLEADKLSKHPDAEIYCALAECAFTLGSGGVEWARAALPGGGERAAALLAKLLLASGDVAGALAAYDQALSTHSCGADTLAAAGTLCLRAGDPRRAFQLLGEALSQQPTQHPAALALAAMMLQHKDVDAALARLKAALSAHPTCVAAHSNLGLALLSKKKFIAALTCLQRATWAAPLSGRAAHNLGLALLLCKRPASAFCRLACAAALQPTQAHTVLLIAIALERLGDSRADAAYRRATALAARDPLVRLNLAGRHARAGRLADAVQETRVVAVILEREKDAQLANSLATLMSLLRAAGATFEDRDEESSEQTEENVETPVLEPDEMAEEQHRQAGLIILPPIILGYDELYDDKKVDEKPKLLNEIDDAQDSEKKYISKKPFCDTSFGGKQMTFVGKLVPTRNCQDIDNANKDYMSS</sequence>
<feature type="region of interest" description="Disordered" evidence="5">
    <location>
        <begin position="376"/>
        <end position="406"/>
    </location>
</feature>
<evidence type="ECO:0000256" key="3">
    <source>
        <dbReference type="ARBA" id="ARBA00023778"/>
    </source>
</evidence>
<protein>
    <submittedName>
        <fullName evidence="6">Uncharacterized protein</fullName>
    </submittedName>
</protein>
<evidence type="ECO:0000313" key="6">
    <source>
        <dbReference type="EMBL" id="CAH0724220.1"/>
    </source>
</evidence>
<dbReference type="Gene3D" id="1.25.40.10">
    <property type="entry name" value="Tetratricopeptide repeat domain"/>
    <property type="match status" value="3"/>
</dbReference>
<dbReference type="SMART" id="SM00028">
    <property type="entry name" value="TPR"/>
    <property type="match status" value="5"/>
</dbReference>
<dbReference type="SUPFAM" id="SSF48452">
    <property type="entry name" value="TPR-like"/>
    <property type="match status" value="1"/>
</dbReference>
<keyword evidence="1" id="KW-0677">Repeat</keyword>
<feature type="repeat" description="TPR" evidence="4">
    <location>
        <begin position="18"/>
        <end position="51"/>
    </location>
</feature>
<dbReference type="GO" id="GO:0061512">
    <property type="term" value="P:protein localization to cilium"/>
    <property type="evidence" value="ECO:0007669"/>
    <property type="project" value="TreeGrafter"/>
</dbReference>
<accession>A0A8J9VD52</accession>
<dbReference type="PROSITE" id="PS50005">
    <property type="entry name" value="TPR"/>
    <property type="match status" value="1"/>
</dbReference>
<name>A0A8J9VD52_9NEOP</name>
<dbReference type="Proteomes" id="UP000838878">
    <property type="component" value="Chromosome 4"/>
</dbReference>
<dbReference type="Pfam" id="PF13432">
    <property type="entry name" value="TPR_16"/>
    <property type="match status" value="2"/>
</dbReference>
<proteinExistence type="inferred from homology"/>
<evidence type="ECO:0000313" key="7">
    <source>
        <dbReference type="Proteomes" id="UP000838878"/>
    </source>
</evidence>
<feature type="compositionally biased region" description="Acidic residues" evidence="5">
    <location>
        <begin position="378"/>
        <end position="402"/>
    </location>
</feature>
<evidence type="ECO:0000256" key="5">
    <source>
        <dbReference type="SAM" id="MobiDB-lite"/>
    </source>
</evidence>
<evidence type="ECO:0000256" key="2">
    <source>
        <dbReference type="ARBA" id="ARBA00022803"/>
    </source>
</evidence>
<evidence type="ECO:0000256" key="1">
    <source>
        <dbReference type="ARBA" id="ARBA00022737"/>
    </source>
</evidence>
<keyword evidence="2 4" id="KW-0802">TPR repeat</keyword>
<dbReference type="GO" id="GO:0036064">
    <property type="term" value="C:ciliary basal body"/>
    <property type="evidence" value="ECO:0007669"/>
    <property type="project" value="TreeGrafter"/>
</dbReference>
<reference evidence="6" key="1">
    <citation type="submission" date="2021-12" db="EMBL/GenBank/DDBJ databases">
        <authorList>
            <person name="Martin H S."/>
        </authorList>
    </citation>
    <scope>NUCLEOTIDE SEQUENCE</scope>
</reference>
<dbReference type="AlphaFoldDB" id="A0A8J9VD52"/>
<gene>
    <name evidence="6" type="ORF">BINO364_LOCUS9961</name>
</gene>
<dbReference type="PANTHER" id="PTHR44186:SF1">
    <property type="entry name" value="BARDET-BIEDL SYNDROME 4 PROTEIN"/>
    <property type="match status" value="1"/>
</dbReference>
<dbReference type="GO" id="GO:0060271">
    <property type="term" value="P:cilium assembly"/>
    <property type="evidence" value="ECO:0007669"/>
    <property type="project" value="TreeGrafter"/>
</dbReference>
<dbReference type="PANTHER" id="PTHR44186">
    <property type="match status" value="1"/>
</dbReference>
<comment type="similarity">
    <text evidence="3">Belongs to the BBS4 family.</text>
</comment>
<organism evidence="6 7">
    <name type="scientific">Brenthis ino</name>
    <name type="common">lesser marbled fritillary</name>
    <dbReference type="NCBI Taxonomy" id="405034"/>
    <lineage>
        <taxon>Eukaryota</taxon>
        <taxon>Metazoa</taxon>
        <taxon>Ecdysozoa</taxon>
        <taxon>Arthropoda</taxon>
        <taxon>Hexapoda</taxon>
        <taxon>Insecta</taxon>
        <taxon>Pterygota</taxon>
        <taxon>Neoptera</taxon>
        <taxon>Endopterygota</taxon>
        <taxon>Lepidoptera</taxon>
        <taxon>Glossata</taxon>
        <taxon>Ditrysia</taxon>
        <taxon>Papilionoidea</taxon>
        <taxon>Nymphalidae</taxon>
        <taxon>Heliconiinae</taxon>
        <taxon>Argynnini</taxon>
        <taxon>Brenthis</taxon>
    </lineage>
</organism>
<feature type="non-terminal residue" evidence="6">
    <location>
        <position position="491"/>
    </location>
</feature>
<keyword evidence="7" id="KW-1185">Reference proteome</keyword>
<dbReference type="InterPro" id="IPR011990">
    <property type="entry name" value="TPR-like_helical_dom_sf"/>
</dbReference>
<dbReference type="OrthoDB" id="309339at2759"/>
<dbReference type="EMBL" id="OV170224">
    <property type="protein sequence ID" value="CAH0724220.1"/>
    <property type="molecule type" value="Genomic_DNA"/>
</dbReference>
<evidence type="ECO:0000256" key="4">
    <source>
        <dbReference type="PROSITE-ProRule" id="PRU00339"/>
    </source>
</evidence>
<dbReference type="InterPro" id="IPR019734">
    <property type="entry name" value="TPR_rpt"/>
</dbReference>